<evidence type="ECO:0008006" key="4">
    <source>
        <dbReference type="Google" id="ProtNLM"/>
    </source>
</evidence>
<accession>F6D6M8</accession>
<organism evidence="2 3">
    <name type="scientific">Methanobacterium paludis (strain DSM 25820 / JCM 18151 / SWAN1)</name>
    <dbReference type="NCBI Taxonomy" id="868131"/>
    <lineage>
        <taxon>Archaea</taxon>
        <taxon>Methanobacteriati</taxon>
        <taxon>Methanobacteriota</taxon>
        <taxon>Methanomada group</taxon>
        <taxon>Methanobacteria</taxon>
        <taxon>Methanobacteriales</taxon>
        <taxon>Methanobacteriaceae</taxon>
        <taxon>Methanobacterium</taxon>
    </lineage>
</organism>
<name>F6D6M8_METPW</name>
<feature type="transmembrane region" description="Helical" evidence="1">
    <location>
        <begin position="20"/>
        <end position="49"/>
    </location>
</feature>
<sequence>MNLKNLKNILIIASAIQTVLWVAGLVLANVTLVVLALITAIAILPVVYIHRNDITEMFQNNDEIVEDERTQLINEKSSTIALGAFIGTIIYVGLIIVSLRNVYPQFLVTGYVLLITALFGVTLSIISRTYYKMRYL</sequence>
<keyword evidence="3" id="KW-1185">Reference proteome</keyword>
<dbReference type="eggNOG" id="arCOG04440">
    <property type="taxonomic scope" value="Archaea"/>
</dbReference>
<dbReference type="Pfam" id="PF09946">
    <property type="entry name" value="DUF2178"/>
    <property type="match status" value="1"/>
</dbReference>
<dbReference type="RefSeq" id="WP_013825243.1">
    <property type="nucleotide sequence ID" value="NC_015574.1"/>
</dbReference>
<feature type="transmembrane region" description="Helical" evidence="1">
    <location>
        <begin position="105"/>
        <end position="126"/>
    </location>
</feature>
<dbReference type="STRING" id="868131.MSWAN_0707"/>
<evidence type="ECO:0000313" key="3">
    <source>
        <dbReference type="Proteomes" id="UP000009231"/>
    </source>
</evidence>
<dbReference type="Proteomes" id="UP000009231">
    <property type="component" value="Chromosome"/>
</dbReference>
<dbReference type="OrthoDB" id="70484at2157"/>
<keyword evidence="1" id="KW-0472">Membrane</keyword>
<evidence type="ECO:0000313" key="2">
    <source>
        <dbReference type="EMBL" id="AEG17741.1"/>
    </source>
</evidence>
<proteinExistence type="predicted"/>
<evidence type="ECO:0000256" key="1">
    <source>
        <dbReference type="SAM" id="Phobius"/>
    </source>
</evidence>
<dbReference type="AlphaFoldDB" id="F6D6M8"/>
<gene>
    <name evidence="2" type="ordered locus">MSWAN_0707</name>
</gene>
<keyword evidence="1" id="KW-0812">Transmembrane</keyword>
<dbReference type="InterPro" id="IPR019235">
    <property type="entry name" value="DUF2178_TM"/>
</dbReference>
<dbReference type="KEGG" id="mew:MSWAN_0707"/>
<keyword evidence="1" id="KW-1133">Transmembrane helix</keyword>
<feature type="transmembrane region" description="Helical" evidence="1">
    <location>
        <begin position="79"/>
        <end position="99"/>
    </location>
</feature>
<dbReference type="GeneID" id="10668199"/>
<dbReference type="HOGENOM" id="CLU_1891443_0_0_2"/>
<reference evidence="2 3" key="1">
    <citation type="journal article" date="2014" name="Int. J. Syst. Evol. Microbiol.">
        <title>Methanobacterium paludis sp. nov. and a novel strain of Methanobacterium lacus isolated from northern peatlands.</title>
        <authorList>
            <person name="Cadillo-Quiroz H."/>
            <person name="Brauer S.L."/>
            <person name="Goodson N."/>
            <person name="Yavitt J.B."/>
            <person name="Zinder S.H."/>
        </authorList>
    </citation>
    <scope>NUCLEOTIDE SEQUENCE [LARGE SCALE GENOMIC DNA]</scope>
    <source>
        <strain evidence="3">DSM 25820 / JCM 18151 / SWAN1</strain>
    </source>
</reference>
<dbReference type="EMBL" id="CP002772">
    <property type="protein sequence ID" value="AEG17741.1"/>
    <property type="molecule type" value="Genomic_DNA"/>
</dbReference>
<protein>
    <recommendedName>
        <fullName evidence="4">DUF2178 domain-containing protein</fullName>
    </recommendedName>
</protein>